<organism evidence="1 2">
    <name type="scientific">Pedobacter kyungheensis</name>
    <dbReference type="NCBI Taxonomy" id="1069985"/>
    <lineage>
        <taxon>Bacteria</taxon>
        <taxon>Pseudomonadati</taxon>
        <taxon>Bacteroidota</taxon>
        <taxon>Sphingobacteriia</taxon>
        <taxon>Sphingobacteriales</taxon>
        <taxon>Sphingobacteriaceae</taxon>
        <taxon>Pedobacter</taxon>
    </lineage>
</organism>
<gene>
    <name evidence="1" type="ORF">OC25_15250</name>
</gene>
<accession>A0A0C1DFQ0</accession>
<name>A0A0C1DFQ0_9SPHI</name>
<reference evidence="1 2" key="1">
    <citation type="submission" date="2014-10" db="EMBL/GenBank/DDBJ databases">
        <title>Pedobacter Kyungheensis.</title>
        <authorList>
            <person name="Anderson B.M."/>
            <person name="Newman J.D."/>
        </authorList>
    </citation>
    <scope>NUCLEOTIDE SEQUENCE [LARGE SCALE GENOMIC DNA]</scope>
    <source>
        <strain evidence="1 2">KACC 16221</strain>
    </source>
</reference>
<sequence>MKTLGYVKTAGKYLGAAGQVLNTGVYLNKAFSSKEHLTTGDHVGFWAGTGVFAAAMMFINPVTAGITLGYGALELGSWLYNGKSIEQNIFDK</sequence>
<protein>
    <submittedName>
        <fullName evidence="1">Uncharacterized protein</fullName>
    </submittedName>
</protein>
<dbReference type="Proteomes" id="UP000031246">
    <property type="component" value="Unassembled WGS sequence"/>
</dbReference>
<dbReference type="EMBL" id="JSYN01000018">
    <property type="protein sequence ID" value="KIA92750.1"/>
    <property type="molecule type" value="Genomic_DNA"/>
</dbReference>
<dbReference type="RefSeq" id="WP_039477675.1">
    <property type="nucleotide sequence ID" value="NZ_JSYN01000018.1"/>
</dbReference>
<comment type="caution">
    <text evidence="1">The sequence shown here is derived from an EMBL/GenBank/DDBJ whole genome shotgun (WGS) entry which is preliminary data.</text>
</comment>
<proteinExistence type="predicted"/>
<evidence type="ECO:0000313" key="2">
    <source>
        <dbReference type="Proteomes" id="UP000031246"/>
    </source>
</evidence>
<evidence type="ECO:0000313" key="1">
    <source>
        <dbReference type="EMBL" id="KIA92750.1"/>
    </source>
</evidence>
<dbReference type="OrthoDB" id="9859418at2"/>
<dbReference type="AlphaFoldDB" id="A0A0C1DFQ0"/>
<keyword evidence="2" id="KW-1185">Reference proteome</keyword>